<dbReference type="InterPro" id="IPR058753">
    <property type="entry name" value="TIL_OTOGL_Mucin"/>
</dbReference>
<evidence type="ECO:0000259" key="13">
    <source>
        <dbReference type="PROSITE" id="PS51233"/>
    </source>
</evidence>
<feature type="compositionally biased region" description="Polar residues" evidence="9">
    <location>
        <begin position="2198"/>
        <end position="2216"/>
    </location>
</feature>
<dbReference type="InterPro" id="IPR036084">
    <property type="entry name" value="Ser_inhib-like_sf"/>
</dbReference>
<evidence type="ECO:0000256" key="7">
    <source>
        <dbReference type="ARBA" id="ARBA00023180"/>
    </source>
</evidence>
<feature type="region of interest" description="Disordered" evidence="9">
    <location>
        <begin position="1384"/>
        <end position="2224"/>
    </location>
</feature>
<dbReference type="Pfam" id="PF13330">
    <property type="entry name" value="Mucin2_WxxW"/>
    <property type="match status" value="1"/>
</dbReference>
<dbReference type="Pfam" id="PF08742">
    <property type="entry name" value="C8"/>
    <property type="match status" value="4"/>
</dbReference>
<keyword evidence="14" id="KW-1185">Reference proteome</keyword>
<evidence type="ECO:0000313" key="14">
    <source>
        <dbReference type="Proteomes" id="UP000515129"/>
    </source>
</evidence>
<dbReference type="KEGG" id="caua:113042829"/>
<dbReference type="Pfam" id="PF23244">
    <property type="entry name" value="VWF"/>
    <property type="match status" value="1"/>
</dbReference>
<accession>A0A6P6JB21</accession>
<feature type="domain" description="VWFC" evidence="12">
    <location>
        <begin position="2618"/>
        <end position="2687"/>
    </location>
</feature>
<sequence length="2978" mass="320811">MDWRASTVCTLLLVLTGIQVDSKTVYPSNHGNNVCSMWGNFHFKTFDGDLYQFPGMCEYNLVSDCQSLIRQFSVHVKRTEHSTGPKISRVSISINDIGVEFTEEQVVVNGEKVTLPVHVAGILVEENTIYTRLYSKMGITVMWNKEDAVMVELDSKYSNQTCGLCGDFNGVPVYSEFIESGRRVGYAEFGNMHRVPNPTHVCEDPFESDDEENVVDKCEKFRANCADLLEDEKWSSCSWVLNPEPYIKACMNDICSSQPEDEDTSTSALCATLSEYSRQCSHSGGTPPSWRTANFCAMKCPYNMVHSESGSPCMDTCSHKDTNELCEEHNIDGCFCPPGTVFDDISNTGCIPAEKCQCKHDRVYSSGEILRKDEEECICEEGNWICTTIPGPGLCTVEEGSHFTTFDGKEFTFHGDCNYVLSKDCKESKFIILGLIVPCFSHQTDTCLKSVVVLFDNDMKNPLIIKADGTVQHNAEISLPYITADFTVFMPSSFHIMLQTTFGLQVQVQLVPLMQVYITVDQSFQGKTCGICGNFNKVLSDDLTTPQGMVEGTAVSFANAWKAQSNCPDRAERLDDPCSYSSDSEHFAEYWCSKMKDKESLFAKCHNTVNPDSYYKRCKYSSCTCEKSEDCLCTVFSSYARACAAKGIMLQGWRDIVCKKYTENCPASQNYSYELQNCQRTCLSLVSERQSCSVDFVPVDGCACPEGLYQDENGLCVPMEKCPCYNNGQKIHPGKSVTIREEHCVCMNGKLHCRSWKTQILGCSPPKVFFNCSTAAPDEHGLGCAKTCLQQEVDCFSLDCQSGCQCPFGLLDDGRGHCVKPDNCPCKHDGQYYAPGAEITIDCNQCTCKRGKWKCTHYKCPGICTIYGSGHYRTFDQRRFGFRGDCSYIAAQDKCGDKTGNFRVITENMPCGTTGTTCSKAVKILLGRTLLLLSDGIVTPIDTESGPNIEYTKRNIGMYLVIDANIGLTVLWDRKTTVRIILQPQHMGDVCGLCGNFNGNGKDDFTTQGNLPTSNVLEFVDSWKVSSICPDSKPDYNPCHETPNRETWAKIQCSIIKDIKGPFIVCHKKVDPNPYYENCVKDSCACDTGGDCECFCTAVAAYAQACNEADVCVNWRTPEICPVYCDYYNNGTEDCTWHYSPCHTPCYKTCLNLNGTCSDNSLPHLEGCYPKCPEDKPIFDEQKQMCVMECIPSTTTPTPTTTTKSTTTTPEPTTSSPEPTTSSTPTPTATTMSNTTTTGPTTSSTPTPTTTTMSTTTTPEPITSSTPTPTTTTESSTTTSCMICWWTDWFNVYNPAVGGGDDLETYKNIAESGKEICEEPIDIECRAVGQPDMSFDDYINHSNQVAHCNVSYGLVCKKEQQNSRPYKCVDYEIRVYCCIPCSSTTSSTPTTTTTTKSTTTTPEPTTSSTPTPTTTTSTTTTPEGDTSSTPTPTTTTTSTTTTTTTPEPTTLSTPTPTTTTSTTTTPEGDTSSTPTPTTTTTTEPTTSPTHTPTTTTTSTTTTPEPTTSSTPTTTTTKSTTTTPEPTTSSTPTTPEPTTSSTPTPTTTTKSTTTTPEPTTSSTPTPTISTKSTTTTTTKPTTSSTPTPTTTTTPEPTTSSTPTPTTTTSTTTTPEGDTSSTPTPTTTTTSTTTTEPTTSPTHTPTTTTTSTTTTPEPTTSSTPTTTTTKSTTTTPEPTTSSTPTTPEPTTSSTPTPTTTTKSTTTTPEPTTSSTPTPTISTKSTTTTTTKPTTSSTPTPTTTTTPEPTTSSTPTQTTTKLTTTTPEPTTSSTPTPTITTKSTTTPEPTTSSIPTTTTTTKSTTTTPEPTTSSTPTPTTTTSTTTTPEGDTSSTPTPATTTTSTTTTTTTPEPTTSSTPTPTTTTSTTTTPEGDTSSTPTPTTTTTSTTTTEPTTSSIPTTTTTTKSTTTTPEPTTSSTPTPTTTTSTTTTPEGDTSSTPTPTTTTTSTTTTTTTPEPTTSSTPTPTTTTTSTTTTEPTTSPTHTPTTTTTSTTTTPEPTTSSTPTTTTTKSTTRTPEPTTSSTPTPTTTTSTTTTPEPTTSSTPTPTTTTKPTTTTPEPTTSSTPTPTISTKSTTTTTTKPTTSSTPTPTTTTTPEPTTSSTPTPTTTTTKSTTTPEPTTSSTPTPTTTTSTTTTPEPTTSSTPTPTTTTKSTTTPEPTTSSTPTPTTSTASTTATPEPTTSSTPTPTTTQSRSTTETISVVTGETITPGSQVSETTPTPPYDCPEWDKNTNETFYLCDCYMARCIEDNIIEIIPFECPPLQNITCENGKEPVLVYDEHGCCQYYACDCFCEGWGDPHYITFDGHFYSYQGNCTYVLMEEIRPKFHLAIYIDSVYCDPVERVSCPRSIIVSYNKLVITLTNHNLIGGADLEVFENNVKIPLPHARNGVRIVSSGLDLILSIPLLGVNITFGATGFGVNLPFQLFGNNTQGHCGTCNNNKADDCMIPGGILVDDCAVMADYWPASGVNGDICTPPTALPPVGGDKPTSKPCPVNPDCNLLKSEVFEACHSHMSPDNFFTACEYDSCHMSNPAVVCTSLQTYARSCSQLGICIHWRNYTNLCNIECPEDKVFNPCGPAEPQTCADIPGQNTIKVPTEGCFCPDGSLLFNKESGVCVNKCGCLDASGTPREFDEVFEYNCEECICEKASKSINCKPKKCADVNPASCSEPGFVLVNVTDPSDPCCSKQVCNCDVNMCPPMDTKCAVGYAPVLEVPDGKCCPVIRCEPKKVCVHKNVEYQPGTDIPVVDCQECSCTWDVDPKTQFFKINCGFVQCNEKCDPGYEYLDTNPDDCCGKCVQTHCIVSINGVDHILKEGETLPSTNQGCDRITCTKVNGQFITNKHTVQCPPFNITNCQPGTVQLSSDGCCKVCSDQIKGCQVQTVLDYINHNDCQSEKKMDLTFCGGDCASFSRYTEPGLSACTCCQATRSSNRTVNLGCINGDTVAYMYIHVEECACRRTNCHRPGVGHILIEDSQRKRSLGLP</sequence>
<dbReference type="GO" id="GO:0005576">
    <property type="term" value="C:extracellular region"/>
    <property type="evidence" value="ECO:0007669"/>
    <property type="project" value="UniProtKB-SubCell"/>
</dbReference>
<keyword evidence="5" id="KW-0186">Copper</keyword>
<protein>
    <submittedName>
        <fullName evidence="15">Mucin-2</fullName>
    </submittedName>
</protein>
<evidence type="ECO:0000256" key="6">
    <source>
        <dbReference type="ARBA" id="ARBA00023157"/>
    </source>
</evidence>
<dbReference type="PANTHER" id="PTHR11339">
    <property type="entry name" value="EXTRACELLULAR MATRIX GLYCOPROTEIN RELATED"/>
    <property type="match status" value="1"/>
</dbReference>
<dbReference type="SMART" id="SM00215">
    <property type="entry name" value="VWC_out"/>
    <property type="match status" value="2"/>
</dbReference>
<feature type="chain" id="PRO_5027966721" evidence="10">
    <location>
        <begin position="23"/>
        <end position="2978"/>
    </location>
</feature>
<dbReference type="CTD" id="100332798"/>
<feature type="domain" description="VWFD" evidence="13">
    <location>
        <begin position="393"/>
        <end position="568"/>
    </location>
</feature>
<dbReference type="Pfam" id="PF00094">
    <property type="entry name" value="VWD"/>
    <property type="match status" value="4"/>
</dbReference>
<evidence type="ECO:0000256" key="1">
    <source>
        <dbReference type="ARBA" id="ARBA00004613"/>
    </source>
</evidence>
<dbReference type="Gene3D" id="2.10.25.10">
    <property type="entry name" value="Laminin"/>
    <property type="match status" value="4"/>
</dbReference>
<evidence type="ECO:0000256" key="2">
    <source>
        <dbReference type="ARBA" id="ARBA00022525"/>
    </source>
</evidence>
<keyword evidence="3 10" id="KW-0732">Signal</keyword>
<dbReference type="InterPro" id="IPR001007">
    <property type="entry name" value="VWF_dom"/>
</dbReference>
<dbReference type="FunFam" id="2.10.25.10:FF:000153">
    <property type="entry name" value="MUC5B isoform 1"/>
    <property type="match status" value="1"/>
</dbReference>
<dbReference type="Pfam" id="PF25962">
    <property type="entry name" value="TIL_OTOGL_Mucin"/>
    <property type="match status" value="1"/>
</dbReference>
<keyword evidence="4" id="KW-0677">Repeat</keyword>
<evidence type="ECO:0000256" key="8">
    <source>
        <dbReference type="PROSITE-ProRule" id="PRU00039"/>
    </source>
</evidence>
<dbReference type="FunFam" id="2.10.25.10:FF:000674">
    <property type="entry name" value="Mucin-2"/>
    <property type="match status" value="1"/>
</dbReference>
<dbReference type="PROSITE" id="PS50184">
    <property type="entry name" value="VWFC_2"/>
    <property type="match status" value="1"/>
</dbReference>
<keyword evidence="2" id="KW-0964">Secreted</keyword>
<dbReference type="Proteomes" id="UP000515129">
    <property type="component" value="Chromosome 25"/>
</dbReference>
<dbReference type="PROSITE" id="PS01225">
    <property type="entry name" value="CTCK_2"/>
    <property type="match status" value="1"/>
</dbReference>
<dbReference type="PROSITE" id="PS01185">
    <property type="entry name" value="CTCK_1"/>
    <property type="match status" value="1"/>
</dbReference>
<dbReference type="OrthoDB" id="160294at2759"/>
<evidence type="ECO:0000256" key="9">
    <source>
        <dbReference type="SAM" id="MobiDB-lite"/>
    </source>
</evidence>
<keyword evidence="7" id="KW-0325">Glycoprotein</keyword>
<dbReference type="RefSeq" id="XP_026057609.1">
    <property type="nucleotide sequence ID" value="XM_026201824.1"/>
</dbReference>
<evidence type="ECO:0000256" key="10">
    <source>
        <dbReference type="SAM" id="SignalP"/>
    </source>
</evidence>
<feature type="domain" description="VWFD" evidence="13">
    <location>
        <begin position="33"/>
        <end position="203"/>
    </location>
</feature>
<feature type="domain" description="VWFD" evidence="13">
    <location>
        <begin position="2288"/>
        <end position="2471"/>
    </location>
</feature>
<comment type="caution">
    <text evidence="8">Lacks conserved residue(s) required for the propagation of feature annotation.</text>
</comment>
<dbReference type="InterPro" id="IPR014853">
    <property type="entry name" value="VWF/SSPO/ZAN-like_Cys-rich_dom"/>
</dbReference>
<keyword evidence="6" id="KW-1015">Disulfide bond</keyword>
<dbReference type="PANTHER" id="PTHR11339:SF371">
    <property type="entry name" value="MUCIN-2"/>
    <property type="match status" value="1"/>
</dbReference>
<feature type="compositionally biased region" description="Low complexity" evidence="9">
    <location>
        <begin position="1384"/>
        <end position="2197"/>
    </location>
</feature>
<dbReference type="InterPro" id="IPR006207">
    <property type="entry name" value="Cys_knot_C"/>
</dbReference>
<gene>
    <name evidence="15" type="primary">muc2.1</name>
</gene>
<evidence type="ECO:0000256" key="3">
    <source>
        <dbReference type="ARBA" id="ARBA00022729"/>
    </source>
</evidence>
<dbReference type="SMART" id="SM00214">
    <property type="entry name" value="VWC"/>
    <property type="match status" value="3"/>
</dbReference>
<dbReference type="CDD" id="cd19941">
    <property type="entry name" value="TIL"/>
    <property type="match status" value="4"/>
</dbReference>
<dbReference type="SMART" id="SM00832">
    <property type="entry name" value="C8"/>
    <property type="match status" value="4"/>
</dbReference>
<evidence type="ECO:0000259" key="11">
    <source>
        <dbReference type="PROSITE" id="PS01225"/>
    </source>
</evidence>
<proteinExistence type="predicted"/>
<comment type="subcellular location">
    <subcellularLocation>
        <location evidence="1">Secreted</location>
    </subcellularLocation>
</comment>
<dbReference type="SMART" id="SM00041">
    <property type="entry name" value="CT"/>
    <property type="match status" value="1"/>
</dbReference>
<feature type="domain" description="CTCK" evidence="11">
    <location>
        <begin position="2866"/>
        <end position="2957"/>
    </location>
</feature>
<feature type="region of interest" description="Disordered" evidence="9">
    <location>
        <begin position="1196"/>
        <end position="1276"/>
    </location>
</feature>
<organism evidence="14 15">
    <name type="scientific">Carassius auratus</name>
    <name type="common">Goldfish</name>
    <dbReference type="NCBI Taxonomy" id="7957"/>
    <lineage>
        <taxon>Eukaryota</taxon>
        <taxon>Metazoa</taxon>
        <taxon>Chordata</taxon>
        <taxon>Craniata</taxon>
        <taxon>Vertebrata</taxon>
        <taxon>Euteleostomi</taxon>
        <taxon>Actinopterygii</taxon>
        <taxon>Neopterygii</taxon>
        <taxon>Teleostei</taxon>
        <taxon>Ostariophysi</taxon>
        <taxon>Cypriniformes</taxon>
        <taxon>Cyprinidae</taxon>
        <taxon>Cyprininae</taxon>
        <taxon>Carassius</taxon>
    </lineage>
</organism>
<evidence type="ECO:0000313" key="15">
    <source>
        <dbReference type="RefSeq" id="XP_026057609.1"/>
    </source>
</evidence>
<dbReference type="PROSITE" id="PS51233">
    <property type="entry name" value="VWFD"/>
    <property type="match status" value="4"/>
</dbReference>
<dbReference type="InterPro" id="IPR050780">
    <property type="entry name" value="Mucin_vWF_Thrombospondin_sf"/>
</dbReference>
<dbReference type="Pfam" id="PF01826">
    <property type="entry name" value="TIL"/>
    <property type="match status" value="1"/>
</dbReference>
<dbReference type="InterPro" id="IPR002919">
    <property type="entry name" value="TIL_dom"/>
</dbReference>
<feature type="domain" description="VWFD" evidence="13">
    <location>
        <begin position="862"/>
        <end position="1030"/>
    </location>
</feature>
<dbReference type="SUPFAM" id="SSF57567">
    <property type="entry name" value="Serine protease inhibitors"/>
    <property type="match status" value="4"/>
</dbReference>
<dbReference type="SUPFAM" id="SSF57603">
    <property type="entry name" value="FnI-like domain"/>
    <property type="match status" value="1"/>
</dbReference>
<dbReference type="SMART" id="SM00216">
    <property type="entry name" value="VWD"/>
    <property type="match status" value="4"/>
</dbReference>
<dbReference type="InterPro" id="IPR025155">
    <property type="entry name" value="WxxW_domain"/>
</dbReference>
<evidence type="ECO:0000256" key="5">
    <source>
        <dbReference type="ARBA" id="ARBA00023008"/>
    </source>
</evidence>
<dbReference type="InterPro" id="IPR001846">
    <property type="entry name" value="VWF_type-D"/>
</dbReference>
<evidence type="ECO:0000259" key="12">
    <source>
        <dbReference type="PROSITE" id="PS50184"/>
    </source>
</evidence>
<name>A0A6P6JB21_CARAU</name>
<reference evidence="15" key="1">
    <citation type="submission" date="2025-08" db="UniProtKB">
        <authorList>
            <consortium name="RefSeq"/>
        </authorList>
    </citation>
    <scope>IDENTIFICATION</scope>
    <source>
        <strain evidence="15">Wakin</strain>
        <tissue evidence="15">Muscle</tissue>
    </source>
</reference>
<evidence type="ECO:0000256" key="4">
    <source>
        <dbReference type="ARBA" id="ARBA00022737"/>
    </source>
</evidence>
<feature type="signal peptide" evidence="10">
    <location>
        <begin position="1"/>
        <end position="22"/>
    </location>
</feature>